<protein>
    <submittedName>
        <fullName evidence="1">Uncharacterized protein</fullName>
    </submittedName>
</protein>
<reference evidence="1 2" key="1">
    <citation type="submission" date="2020-08" db="EMBL/GenBank/DDBJ databases">
        <title>Complete genome sequence of Entomobacter blattae G55GP.</title>
        <authorList>
            <person name="Poehlein A."/>
            <person name="Guzman J."/>
            <person name="Daniel R."/>
            <person name="Vilcinskas A."/>
        </authorList>
    </citation>
    <scope>NUCLEOTIDE SEQUENCE [LARGE SCALE GENOMIC DNA]</scope>
    <source>
        <strain evidence="1 2">G55GP</strain>
    </source>
</reference>
<dbReference type="AlphaFoldDB" id="A0A7H1NU33"/>
<gene>
    <name evidence="1" type="ORF">JGUZn3_20900</name>
</gene>
<proteinExistence type="predicted"/>
<name>A0A7H1NU33_9PROT</name>
<dbReference type="Proteomes" id="UP000516349">
    <property type="component" value="Chromosome"/>
</dbReference>
<dbReference type="KEGG" id="ebla:JGUZn3_20900"/>
<evidence type="ECO:0000313" key="2">
    <source>
        <dbReference type="Proteomes" id="UP000516349"/>
    </source>
</evidence>
<keyword evidence="2" id="KW-1185">Reference proteome</keyword>
<evidence type="ECO:0000313" key="1">
    <source>
        <dbReference type="EMBL" id="QNT79293.1"/>
    </source>
</evidence>
<dbReference type="EMBL" id="CP060244">
    <property type="protein sequence ID" value="QNT79293.1"/>
    <property type="molecule type" value="Genomic_DNA"/>
</dbReference>
<dbReference type="RefSeq" id="WP_203413469.1">
    <property type="nucleotide sequence ID" value="NZ_CP060244.1"/>
</dbReference>
<sequence length="93" mass="10856">MIEVKYLDNGMEVTRRLWVKKREYTVVSYEMIEDEVREKRNKSGDKYSDWSGVTHLAFETRDEAERVKTALTNDLLTTKEQAVLLSSIPDPCV</sequence>
<organism evidence="1 2">
    <name type="scientific">Entomobacter blattae</name>
    <dbReference type="NCBI Taxonomy" id="2762277"/>
    <lineage>
        <taxon>Bacteria</taxon>
        <taxon>Pseudomonadati</taxon>
        <taxon>Pseudomonadota</taxon>
        <taxon>Alphaproteobacteria</taxon>
        <taxon>Acetobacterales</taxon>
        <taxon>Acetobacteraceae</taxon>
        <taxon>Entomobacter</taxon>
    </lineage>
</organism>
<accession>A0A7H1NU33</accession>